<name>A0A1C1CKI3_9EURO</name>
<protein>
    <submittedName>
        <fullName evidence="2">Uncharacterized protein</fullName>
    </submittedName>
</protein>
<sequence length="93" mass="10883">MSWTPSFYQKRKATQRDTGTTQPGAAGLPPRLRRGEYNTFTKPGRLQKEIRWPEPDSTAQSDDGSPSGLKEKLPKRKPKESRWRRLFGRKRRR</sequence>
<dbReference type="EMBL" id="LGRB01000011">
    <property type="protein sequence ID" value="OCT49023.1"/>
    <property type="molecule type" value="Genomic_DNA"/>
</dbReference>
<evidence type="ECO:0000256" key="1">
    <source>
        <dbReference type="SAM" id="MobiDB-lite"/>
    </source>
</evidence>
<keyword evidence="3" id="KW-1185">Reference proteome</keyword>
<dbReference type="VEuPathDB" id="FungiDB:CLCR_05290"/>
<dbReference type="AlphaFoldDB" id="A0A1C1CKI3"/>
<organism evidence="2 3">
    <name type="scientific">Cladophialophora carrionii</name>
    <dbReference type="NCBI Taxonomy" id="86049"/>
    <lineage>
        <taxon>Eukaryota</taxon>
        <taxon>Fungi</taxon>
        <taxon>Dikarya</taxon>
        <taxon>Ascomycota</taxon>
        <taxon>Pezizomycotina</taxon>
        <taxon>Eurotiomycetes</taxon>
        <taxon>Chaetothyriomycetidae</taxon>
        <taxon>Chaetothyriales</taxon>
        <taxon>Herpotrichiellaceae</taxon>
        <taxon>Cladophialophora</taxon>
    </lineage>
</organism>
<evidence type="ECO:0000313" key="3">
    <source>
        <dbReference type="Proteomes" id="UP000094526"/>
    </source>
</evidence>
<evidence type="ECO:0000313" key="2">
    <source>
        <dbReference type="EMBL" id="OCT49023.1"/>
    </source>
</evidence>
<gene>
    <name evidence="2" type="ORF">CLCR_05290</name>
</gene>
<proteinExistence type="predicted"/>
<dbReference type="Proteomes" id="UP000094526">
    <property type="component" value="Unassembled WGS sequence"/>
</dbReference>
<feature type="region of interest" description="Disordered" evidence="1">
    <location>
        <begin position="1"/>
        <end position="93"/>
    </location>
</feature>
<comment type="caution">
    <text evidence="2">The sequence shown here is derived from an EMBL/GenBank/DDBJ whole genome shotgun (WGS) entry which is preliminary data.</text>
</comment>
<accession>A0A1C1CKI3</accession>
<reference evidence="3" key="1">
    <citation type="submission" date="2015-07" db="EMBL/GenBank/DDBJ databases">
        <authorList>
            <person name="Teixeira M.M."/>
            <person name="Souza R.C."/>
            <person name="Almeida L.G."/>
            <person name="Vicente V.A."/>
            <person name="de Hoog S."/>
            <person name="Bocca A.L."/>
            <person name="de Almeida S.R."/>
            <person name="Vasconcelos A.T."/>
            <person name="Felipe M.S."/>
        </authorList>
    </citation>
    <scope>NUCLEOTIDE SEQUENCE [LARGE SCALE GENOMIC DNA]</scope>
    <source>
        <strain evidence="3">KSF</strain>
    </source>
</reference>
<feature type="compositionally biased region" description="Basic residues" evidence="1">
    <location>
        <begin position="73"/>
        <end position="93"/>
    </location>
</feature>